<dbReference type="InterPro" id="IPR027417">
    <property type="entry name" value="P-loop_NTPase"/>
</dbReference>
<evidence type="ECO:0000256" key="1">
    <source>
        <dbReference type="ARBA" id="ARBA00005417"/>
    </source>
</evidence>
<dbReference type="Pfam" id="PF00005">
    <property type="entry name" value="ABC_tran"/>
    <property type="match status" value="1"/>
</dbReference>
<keyword evidence="3" id="KW-0547">Nucleotide-binding</keyword>
<keyword evidence="6" id="KW-1185">Reference proteome</keyword>
<reference evidence="5 6" key="1">
    <citation type="journal article" date="2010" name="Int. J. Syst. Evol. Microbiol.">
        <title>Vagococcus penaei sp. nov., isolated from spoilage microbiota of cooked shrimp (Penaeus vannamei).</title>
        <authorList>
            <person name="Jaffres E."/>
            <person name="Prevost H."/>
            <person name="Rossero A."/>
            <person name="Joffraud J.J."/>
            <person name="Dousset X."/>
        </authorList>
    </citation>
    <scope>NUCLEOTIDE SEQUENCE [LARGE SCALE GENOMIC DNA]</scope>
    <source>
        <strain evidence="5 6">CD276</strain>
    </source>
</reference>
<dbReference type="KEGG" id="vpi:BW732_01245"/>
<dbReference type="GO" id="GO:0005524">
    <property type="term" value="F:ATP binding"/>
    <property type="evidence" value="ECO:0007669"/>
    <property type="project" value="UniProtKB-KW"/>
</dbReference>
<dbReference type="SUPFAM" id="SSF52540">
    <property type="entry name" value="P-loop containing nucleoside triphosphate hydrolases"/>
    <property type="match status" value="1"/>
</dbReference>
<dbReference type="SMART" id="SM00382">
    <property type="entry name" value="AAA"/>
    <property type="match status" value="1"/>
</dbReference>
<dbReference type="InterPro" id="IPR003593">
    <property type="entry name" value="AAA+_ATPase"/>
</dbReference>
<dbReference type="InterPro" id="IPR017871">
    <property type="entry name" value="ABC_transporter-like_CS"/>
</dbReference>
<dbReference type="PANTHER" id="PTHR43335:SF4">
    <property type="entry name" value="ABC TRANSPORTER, ATP-BINDING PROTEIN"/>
    <property type="match status" value="1"/>
</dbReference>
<dbReference type="STRING" id="633807.BW732_01245"/>
<dbReference type="PANTHER" id="PTHR43335">
    <property type="entry name" value="ABC TRANSPORTER, ATP-BINDING PROTEIN"/>
    <property type="match status" value="1"/>
</dbReference>
<protein>
    <submittedName>
        <fullName evidence="5">ABC transporter ATP-binding protein</fullName>
    </submittedName>
</protein>
<dbReference type="RefSeq" id="WP_077275078.1">
    <property type="nucleotide sequence ID" value="NZ_CP019609.1"/>
</dbReference>
<dbReference type="GO" id="GO:0016887">
    <property type="term" value="F:ATP hydrolysis activity"/>
    <property type="evidence" value="ECO:0007669"/>
    <property type="project" value="InterPro"/>
</dbReference>
<comment type="similarity">
    <text evidence="1">Belongs to the ABC transporter superfamily.</text>
</comment>
<keyword evidence="4 5" id="KW-0067">ATP-binding</keyword>
<dbReference type="AlphaFoldDB" id="A0A1Q2D3V1"/>
<accession>A0A1Q2D3V1</accession>
<dbReference type="OrthoDB" id="9804819at2"/>
<dbReference type="Gene3D" id="3.40.50.300">
    <property type="entry name" value="P-loop containing nucleotide triphosphate hydrolases"/>
    <property type="match status" value="1"/>
</dbReference>
<dbReference type="PROSITE" id="PS00211">
    <property type="entry name" value="ABC_TRANSPORTER_1"/>
    <property type="match status" value="1"/>
</dbReference>
<evidence type="ECO:0000256" key="2">
    <source>
        <dbReference type="ARBA" id="ARBA00022448"/>
    </source>
</evidence>
<dbReference type="EMBL" id="CP019609">
    <property type="protein sequence ID" value="AQP52981.1"/>
    <property type="molecule type" value="Genomic_DNA"/>
</dbReference>
<sequence length="300" mass="33921">MVKTVLSVKNLSKKINEKIIIHRLNFRVQSGEIYGFLGPNGSGKTTTIRMITGLIKPSAGHVTICGHDIQLEPKKALANIGAIIENPELYPYMTGKQNLDNFARMYPKKISQKQIRRMISLVNLSDAIHQPVKNYSLGMKQRLGIAQALLHQPKVLILDEPTNGLDPVGIRDLRLYLKKLAHQNDIAIIVSSHLLSEIELMCDRVLIIDHGKFITEKDLSSYQTNNSRQYTFKVSNTTHISNFFSATTISDINHFTINCSEEHIPEVIKKLVQSNIDIFSITQQKTSLEEDFINMTRGEK</sequence>
<evidence type="ECO:0000313" key="5">
    <source>
        <dbReference type="EMBL" id="AQP52981.1"/>
    </source>
</evidence>
<evidence type="ECO:0000256" key="4">
    <source>
        <dbReference type="ARBA" id="ARBA00022840"/>
    </source>
</evidence>
<organism evidence="5 6">
    <name type="scientific">Vagococcus penaei</name>
    <dbReference type="NCBI Taxonomy" id="633807"/>
    <lineage>
        <taxon>Bacteria</taxon>
        <taxon>Bacillati</taxon>
        <taxon>Bacillota</taxon>
        <taxon>Bacilli</taxon>
        <taxon>Lactobacillales</taxon>
        <taxon>Enterococcaceae</taxon>
        <taxon>Vagococcus</taxon>
    </lineage>
</organism>
<name>A0A1Q2D3V1_9ENTE</name>
<dbReference type="PROSITE" id="PS50893">
    <property type="entry name" value="ABC_TRANSPORTER_2"/>
    <property type="match status" value="1"/>
</dbReference>
<dbReference type="Proteomes" id="UP000188246">
    <property type="component" value="Chromosome"/>
</dbReference>
<evidence type="ECO:0000256" key="3">
    <source>
        <dbReference type="ARBA" id="ARBA00022741"/>
    </source>
</evidence>
<evidence type="ECO:0000313" key="6">
    <source>
        <dbReference type="Proteomes" id="UP000188246"/>
    </source>
</evidence>
<gene>
    <name evidence="5" type="ORF">BW732_01245</name>
</gene>
<dbReference type="InterPro" id="IPR003439">
    <property type="entry name" value="ABC_transporter-like_ATP-bd"/>
</dbReference>
<keyword evidence="2" id="KW-0813">Transport</keyword>
<proteinExistence type="inferred from homology"/>